<feature type="region of interest" description="Disordered" evidence="1">
    <location>
        <begin position="79"/>
        <end position="127"/>
    </location>
</feature>
<feature type="compositionally biased region" description="Basic and acidic residues" evidence="1">
    <location>
        <begin position="346"/>
        <end position="359"/>
    </location>
</feature>
<evidence type="ECO:0000256" key="1">
    <source>
        <dbReference type="SAM" id="MobiDB-lite"/>
    </source>
</evidence>
<name>A0AB34KEK3_9PEZI</name>
<proteinExistence type="predicted"/>
<keyword evidence="3" id="KW-1185">Reference proteome</keyword>
<feature type="compositionally biased region" description="Basic and acidic residues" evidence="1">
    <location>
        <begin position="294"/>
        <end position="309"/>
    </location>
</feature>
<dbReference type="RefSeq" id="XP_069224879.1">
    <property type="nucleotide sequence ID" value="XM_069378184.1"/>
</dbReference>
<dbReference type="Proteomes" id="UP000803884">
    <property type="component" value="Unassembled WGS sequence"/>
</dbReference>
<feature type="region of interest" description="Disordered" evidence="1">
    <location>
        <begin position="154"/>
        <end position="224"/>
    </location>
</feature>
<dbReference type="GeneID" id="96011022"/>
<accession>A0AB34KEK3</accession>
<evidence type="ECO:0000313" key="3">
    <source>
        <dbReference type="Proteomes" id="UP000803884"/>
    </source>
</evidence>
<reference evidence="2 3" key="1">
    <citation type="journal article" date="2020" name="Microbiol. Resour. Announc.">
        <title>Draft Genome Sequence of a Cladosporium Species Isolated from the Mesophotic Ascidian Didemnum maculosum.</title>
        <authorList>
            <person name="Gioti A."/>
            <person name="Siaperas R."/>
            <person name="Nikolaivits E."/>
            <person name="Le Goff G."/>
            <person name="Ouazzani J."/>
            <person name="Kotoulas G."/>
            <person name="Topakas E."/>
        </authorList>
    </citation>
    <scope>NUCLEOTIDE SEQUENCE [LARGE SCALE GENOMIC DNA]</scope>
    <source>
        <strain evidence="2 3">TM138-S3</strain>
    </source>
</reference>
<dbReference type="AlphaFoldDB" id="A0AB34KEK3"/>
<sequence>MSDSMDMSHVDPRLLTATSTESSVASTNLTYGSGGSSVEPGTVYGSESGLAFDDSTHGWDLQPAAEGQFHLQGYTNYQQQPHQHEQRLSHEVPNPAPGCSTANAFGPSVPGLPLRPSGSQDFGCHFDQTHQDVSPGWMAAAGRQHVMYYPGPSWSTPSASSGAHSQQLDRNVNRQPASIPRLEPRGSGSVAYDQSHGEAERSTAGRSSNRRRREPAKNSLDANRQHFEEKAWTESEDECFAIFARNHKRGKYRDAPGAMDSMGYPERLPEEYKRRARAKGRTPAKGSRVRRPARSSDELRQPAMRERQDGSTTLAPPQSRYMVVPAHEGQGEEPYVSSTPSTGRLIAEKQSSRSPELRS</sequence>
<evidence type="ECO:0008006" key="4">
    <source>
        <dbReference type="Google" id="ProtNLM"/>
    </source>
</evidence>
<feature type="compositionally biased region" description="Basic residues" evidence="1">
    <location>
        <begin position="274"/>
        <end position="293"/>
    </location>
</feature>
<feature type="region of interest" description="Disordered" evidence="1">
    <location>
        <begin position="251"/>
        <end position="359"/>
    </location>
</feature>
<evidence type="ECO:0000313" key="2">
    <source>
        <dbReference type="EMBL" id="KAL1581770.1"/>
    </source>
</evidence>
<gene>
    <name evidence="2" type="ORF">WHR41_09581</name>
</gene>
<organism evidence="2 3">
    <name type="scientific">Cladosporium halotolerans</name>
    <dbReference type="NCBI Taxonomy" id="1052096"/>
    <lineage>
        <taxon>Eukaryota</taxon>
        <taxon>Fungi</taxon>
        <taxon>Dikarya</taxon>
        <taxon>Ascomycota</taxon>
        <taxon>Pezizomycotina</taxon>
        <taxon>Dothideomycetes</taxon>
        <taxon>Dothideomycetidae</taxon>
        <taxon>Cladosporiales</taxon>
        <taxon>Cladosporiaceae</taxon>
        <taxon>Cladosporium</taxon>
    </lineage>
</organism>
<feature type="compositionally biased region" description="Polar residues" evidence="1">
    <location>
        <begin position="154"/>
        <end position="176"/>
    </location>
</feature>
<protein>
    <recommendedName>
        <fullName evidence="4">Myb-like domain-containing protein</fullName>
    </recommendedName>
</protein>
<comment type="caution">
    <text evidence="2">The sequence shown here is derived from an EMBL/GenBank/DDBJ whole genome shotgun (WGS) entry which is preliminary data.</text>
</comment>
<dbReference type="EMBL" id="JAAQHG020000175">
    <property type="protein sequence ID" value="KAL1581770.1"/>
    <property type="molecule type" value="Genomic_DNA"/>
</dbReference>